<evidence type="ECO:0000256" key="2">
    <source>
        <dbReference type="ARBA" id="ARBA00023157"/>
    </source>
</evidence>
<dbReference type="HOGENOM" id="CLU_006842_22_0_1"/>
<dbReference type="Proteomes" id="UP000000673">
    <property type="component" value="Unassembled WGS sequence"/>
</dbReference>
<dbReference type="InterPro" id="IPR009003">
    <property type="entry name" value="Peptidase_S1_PA"/>
</dbReference>
<dbReference type="InterPro" id="IPR043504">
    <property type="entry name" value="Peptidase_S1_PA_chymotrypsin"/>
</dbReference>
<dbReference type="PROSITE" id="PS50240">
    <property type="entry name" value="TRYPSIN_DOM"/>
    <property type="match status" value="3"/>
</dbReference>
<accession>W5JNF5</accession>
<feature type="domain" description="Peptidase S1" evidence="4">
    <location>
        <begin position="138"/>
        <end position="355"/>
    </location>
</feature>
<feature type="domain" description="Peptidase S1" evidence="4">
    <location>
        <begin position="1"/>
        <end position="66"/>
    </location>
</feature>
<dbReference type="Gene3D" id="2.40.10.10">
    <property type="entry name" value="Trypsin-like serine proteases"/>
    <property type="match status" value="3"/>
</dbReference>
<keyword evidence="1" id="KW-0732">Signal</keyword>
<dbReference type="EnsemblMetazoa" id="ADAC002330-RA">
    <property type="protein sequence ID" value="ADAC002330-PA"/>
    <property type="gene ID" value="ADAC002330"/>
</dbReference>
<dbReference type="SUPFAM" id="SSF50494">
    <property type="entry name" value="Trypsin-like serine proteases"/>
    <property type="match status" value="3"/>
</dbReference>
<evidence type="ECO:0000256" key="3">
    <source>
        <dbReference type="ARBA" id="ARBA00024195"/>
    </source>
</evidence>
<feature type="domain" description="Peptidase S1" evidence="4">
    <location>
        <begin position="449"/>
        <end position="673"/>
    </location>
</feature>
<evidence type="ECO:0000313" key="6">
    <source>
        <dbReference type="EnsemblMetazoa" id="ADAC002330-PA"/>
    </source>
</evidence>
<dbReference type="InterPro" id="IPR001254">
    <property type="entry name" value="Trypsin_dom"/>
</dbReference>
<name>W5JNF5_ANODA</name>
<evidence type="ECO:0000313" key="7">
    <source>
        <dbReference type="Proteomes" id="UP000000673"/>
    </source>
</evidence>
<dbReference type="OMA" id="FRESSMQ"/>
<dbReference type="eggNOG" id="KOG3627">
    <property type="taxonomic scope" value="Eukaryota"/>
</dbReference>
<dbReference type="SMART" id="SM00680">
    <property type="entry name" value="CLIP"/>
    <property type="match status" value="1"/>
</dbReference>
<dbReference type="PANTHER" id="PTHR24260:SF147">
    <property type="entry name" value="EG:BACR7A4.3 PROTEIN-RELATED"/>
    <property type="match status" value="1"/>
</dbReference>
<gene>
    <name evidence="5" type="ORF">AND_002330</name>
</gene>
<evidence type="ECO:0000259" key="4">
    <source>
        <dbReference type="PROSITE" id="PS50240"/>
    </source>
</evidence>
<dbReference type="PANTHER" id="PTHR24260">
    <property type="match status" value="1"/>
</dbReference>
<dbReference type="InterPro" id="IPR051333">
    <property type="entry name" value="CLIP_Serine_Protease"/>
</dbReference>
<reference evidence="5" key="3">
    <citation type="journal article" date="2013" name="Nucleic Acids Res.">
        <title>The genome of Anopheles darlingi, the main neotropical malaria vector.</title>
        <authorList>
            <person name="Marinotti O."/>
            <person name="Cerqueira G.C."/>
            <person name="de Almeida L.G."/>
            <person name="Ferro M.I."/>
            <person name="Loreto E.L."/>
            <person name="Zaha A."/>
            <person name="Teixeira S.M."/>
            <person name="Wespiser A.R."/>
            <person name="Almeida E Silva A."/>
            <person name="Schlindwein A.D."/>
            <person name="Pacheco A.C."/>
            <person name="Silva A.L."/>
            <person name="Graveley B.R."/>
            <person name="Walenz B.P."/>
            <person name="Lima Bde A."/>
            <person name="Ribeiro C.A."/>
            <person name="Nunes-Silva C.G."/>
            <person name="de Carvalho C.R."/>
            <person name="Soares C.M."/>
            <person name="de Menezes C.B."/>
            <person name="Matiolli C."/>
            <person name="Caffrey D."/>
            <person name="Araujo D.A."/>
            <person name="de Oliveira D.M."/>
            <person name="Golenbock D."/>
            <person name="Grisard E.C."/>
            <person name="Fantinatti-Garboggini F."/>
            <person name="de Carvalho F.M."/>
            <person name="Barcellos F.G."/>
            <person name="Prosdocimi F."/>
            <person name="May G."/>
            <person name="Azevedo Junior G.M."/>
            <person name="Guimaraes G.M."/>
            <person name="Goldman G.H."/>
            <person name="Padilha I.Q."/>
            <person name="Batista Jda S."/>
            <person name="Ferro J.A."/>
            <person name="Ribeiro J.M."/>
            <person name="Fietto J.L."/>
            <person name="Dabbas K.M."/>
            <person name="Cerdeira L."/>
            <person name="Agnez-Lima L.F."/>
            <person name="Brocchi M."/>
            <person name="de Carvalho M.O."/>
            <person name="Teixeira Mde M."/>
            <person name="Diniz Maia Mde M."/>
            <person name="Goldman M.H."/>
            <person name="Cruz Schneider M.P."/>
            <person name="Felipe M.S."/>
            <person name="Hungria M."/>
            <person name="Nicolas M.F."/>
            <person name="Pereira M."/>
            <person name="Montes M.A."/>
            <person name="Cantao M.E."/>
            <person name="Vincentz M."/>
            <person name="Rafael M.S."/>
            <person name="Silverman N."/>
            <person name="Stoco P.H."/>
            <person name="Souza R.C."/>
            <person name="Vicentini R."/>
            <person name="Gazzinelli R.T."/>
            <person name="Neves Rde O."/>
            <person name="Silva R."/>
            <person name="Astolfi-Filho S."/>
            <person name="Maciel T.E."/>
            <person name="Urmenyi T.P."/>
            <person name="Tadei W.P."/>
            <person name="Camargo E.P."/>
            <person name="de Vasconcelos A.T."/>
        </authorList>
    </citation>
    <scope>NUCLEOTIDE SEQUENCE</scope>
</reference>
<dbReference type="PROSITE" id="PS00135">
    <property type="entry name" value="TRYPSIN_SER"/>
    <property type="match status" value="1"/>
</dbReference>
<dbReference type="InterPro" id="IPR033116">
    <property type="entry name" value="TRYPSIN_SER"/>
</dbReference>
<comment type="similarity">
    <text evidence="3">Belongs to the peptidase S1 family. CLIP subfamily.</text>
</comment>
<dbReference type="VEuPathDB" id="VectorBase:ADAC002330"/>
<keyword evidence="7" id="KW-1185">Reference proteome</keyword>
<protein>
    <recommendedName>
        <fullName evidence="4">Peptidase S1 domain-containing protein</fullName>
    </recommendedName>
</protein>
<proteinExistence type="inferred from homology"/>
<sequence length="673" mass="75496">MCAGDEQQDTCQGDSGGPLQVKLLHNSRVTSFVVAVTSFGMPCGMGVPAVFVRVAPYIPWIKSVLKAKGVADTEWILDPQACARKYVNLREYEPSVVMWKNTTQVQIDSLKAHLFRESSMQLVRIHWYNRQKYHSNECYGVIIDESTVLTLARCTIVNGMAPTHVTFAGNKTKIVKHAHKHPAFEEGSFKNDIGVLKVNEPFEFSTDFKPACVWTRQSFLTPKMEVTGRGLVELTAFYGRSSPEFKRIALRHMANALGIVMEQKGINCSLPKQYTDRLPSGLSQEHVCFGAEPFLVPSTCSQAIGGPLHREVFRYGRRLMYVNALNLFGRDCGFGESAVAVRPAYHRSWLESVLYPPRKTAAVGDSEQVIFLNEALEEGDNCTAPNRVPGVCVNVRYCPNAAQEFKSNREVKFCKTGSLVCCPHQYIRDETNDDVEEIDSCERHQPPTIVKEEENDDNSITSSPHVVSIVWQYGNKERACVGTIILNRTVLTAASCIPSSKLPSHVELVDPKLELRALISVEDMIIHPEFDNTTKENNLALIRTKRTTIIDGFAKSRACLWRNATHTPFMMDQLLFDNKTVIAQKTKRAYMKYNIDCHRAFGRVLAASELCLKIDKLAKANKLIQDGMPAFWSRPDGGYLVGIVSVAESSFSDRTIVLYTRISSYVDWIKSIL</sequence>
<dbReference type="AlphaFoldDB" id="W5JNF5"/>
<dbReference type="SMART" id="SM00020">
    <property type="entry name" value="Tryp_SPc"/>
    <property type="match status" value="1"/>
</dbReference>
<dbReference type="InterPro" id="IPR022700">
    <property type="entry name" value="CLIP"/>
</dbReference>
<organism evidence="5">
    <name type="scientific">Anopheles darlingi</name>
    <name type="common">Mosquito</name>
    <dbReference type="NCBI Taxonomy" id="43151"/>
    <lineage>
        <taxon>Eukaryota</taxon>
        <taxon>Metazoa</taxon>
        <taxon>Ecdysozoa</taxon>
        <taxon>Arthropoda</taxon>
        <taxon>Hexapoda</taxon>
        <taxon>Insecta</taxon>
        <taxon>Pterygota</taxon>
        <taxon>Neoptera</taxon>
        <taxon>Endopterygota</taxon>
        <taxon>Diptera</taxon>
        <taxon>Nematocera</taxon>
        <taxon>Culicoidea</taxon>
        <taxon>Culicidae</taxon>
        <taxon>Anophelinae</taxon>
        <taxon>Anopheles</taxon>
    </lineage>
</organism>
<evidence type="ECO:0000256" key="1">
    <source>
        <dbReference type="ARBA" id="ARBA00022729"/>
    </source>
</evidence>
<keyword evidence="2" id="KW-1015">Disulfide bond</keyword>
<dbReference type="GO" id="GO:0006508">
    <property type="term" value="P:proteolysis"/>
    <property type="evidence" value="ECO:0007669"/>
    <property type="project" value="InterPro"/>
</dbReference>
<reference evidence="6" key="4">
    <citation type="submission" date="2015-06" db="UniProtKB">
        <authorList>
            <consortium name="EnsemblMetazoa"/>
        </authorList>
    </citation>
    <scope>IDENTIFICATION</scope>
</reference>
<dbReference type="Pfam" id="PF00089">
    <property type="entry name" value="Trypsin"/>
    <property type="match status" value="3"/>
</dbReference>
<dbReference type="GO" id="GO:0004252">
    <property type="term" value="F:serine-type endopeptidase activity"/>
    <property type="evidence" value="ECO:0007669"/>
    <property type="project" value="InterPro"/>
</dbReference>
<dbReference type="STRING" id="43151.W5JNF5"/>
<dbReference type="VEuPathDB" id="VectorBase:ADAR2_011679"/>
<dbReference type="EMBL" id="ADMH02000556">
    <property type="protein sequence ID" value="ETN65892.1"/>
    <property type="molecule type" value="Genomic_DNA"/>
</dbReference>
<evidence type="ECO:0000313" key="5">
    <source>
        <dbReference type="EMBL" id="ETN65892.1"/>
    </source>
</evidence>
<reference evidence="5" key="2">
    <citation type="submission" date="2010-05" db="EMBL/GenBank/DDBJ databases">
        <authorList>
            <person name="Almeida L.G."/>
            <person name="Nicolas M.F."/>
            <person name="Souza R.C."/>
            <person name="Vasconcelos A.T.R."/>
        </authorList>
    </citation>
    <scope>NUCLEOTIDE SEQUENCE</scope>
</reference>
<reference evidence="5 7" key="1">
    <citation type="journal article" date="2010" name="BMC Genomics">
        <title>Combination of measures distinguishes pre-miRNAs from other stem-loops in the genome of the newly sequenced Anopheles darlingi.</title>
        <authorList>
            <person name="Mendes N.D."/>
            <person name="Freitas A.T."/>
            <person name="Vasconcelos A.T."/>
            <person name="Sagot M.F."/>
        </authorList>
    </citation>
    <scope>NUCLEOTIDE SEQUENCE</scope>
</reference>